<keyword evidence="3" id="KW-1185">Reference proteome</keyword>
<dbReference type="AlphaFoldDB" id="A0A3S0QJH0"/>
<keyword evidence="1" id="KW-0812">Transmembrane</keyword>
<proteinExistence type="predicted"/>
<accession>A0A3S0QJH0</accession>
<dbReference type="Proteomes" id="UP000282184">
    <property type="component" value="Unassembled WGS sequence"/>
</dbReference>
<comment type="caution">
    <text evidence="2">The sequence shown here is derived from an EMBL/GenBank/DDBJ whole genome shotgun (WGS) entry which is preliminary data.</text>
</comment>
<evidence type="ECO:0000256" key="1">
    <source>
        <dbReference type="SAM" id="Phobius"/>
    </source>
</evidence>
<dbReference type="EMBL" id="RXOF01000003">
    <property type="protein sequence ID" value="RTQ51583.1"/>
    <property type="molecule type" value="Genomic_DNA"/>
</dbReference>
<feature type="transmembrane region" description="Helical" evidence="1">
    <location>
        <begin position="54"/>
        <end position="75"/>
    </location>
</feature>
<keyword evidence="1" id="KW-0472">Membrane</keyword>
<feature type="transmembrane region" description="Helical" evidence="1">
    <location>
        <begin position="108"/>
        <end position="126"/>
    </location>
</feature>
<organism evidence="2 3">
    <name type="scientific">Hymenobacter gummosus</name>
    <dbReference type="NCBI Taxonomy" id="1776032"/>
    <lineage>
        <taxon>Bacteria</taxon>
        <taxon>Pseudomonadati</taxon>
        <taxon>Bacteroidota</taxon>
        <taxon>Cytophagia</taxon>
        <taxon>Cytophagales</taxon>
        <taxon>Hymenobacteraceae</taxon>
        <taxon>Hymenobacter</taxon>
    </lineage>
</organism>
<evidence type="ECO:0008006" key="4">
    <source>
        <dbReference type="Google" id="ProtNLM"/>
    </source>
</evidence>
<name>A0A3S0QJH0_9BACT</name>
<keyword evidence="1" id="KW-1133">Transmembrane helix</keyword>
<reference evidence="2 3" key="1">
    <citation type="submission" date="2018-12" db="EMBL/GenBank/DDBJ databases">
        <title>Hymenobacter gummosus sp. nov., isolated from a spring.</title>
        <authorList>
            <person name="Nie L."/>
        </authorList>
    </citation>
    <scope>NUCLEOTIDE SEQUENCE [LARGE SCALE GENOMIC DNA]</scope>
    <source>
        <strain evidence="2 3">KCTC 52166</strain>
    </source>
</reference>
<evidence type="ECO:0000313" key="3">
    <source>
        <dbReference type="Proteomes" id="UP000282184"/>
    </source>
</evidence>
<protein>
    <recommendedName>
        <fullName evidence="4">ABC transporter permease</fullName>
    </recommendedName>
</protein>
<sequence length="129" mass="14889">MNYYMLLVLPKRITRKQLVIGLVLSFVLLIGFAALMRAYISPSADAEGSILSSIANSIQLIIMLSIMNQFSILMVDMVRGFHEENNQENLHRFPVSLLVQHHERIKRVFTWFWTIAPVIVLTGIWFRGK</sequence>
<dbReference type="RefSeq" id="WP_165903655.1">
    <property type="nucleotide sequence ID" value="NZ_RXOF01000003.1"/>
</dbReference>
<gene>
    <name evidence="2" type="ORF">EJV47_07220</name>
</gene>
<evidence type="ECO:0000313" key="2">
    <source>
        <dbReference type="EMBL" id="RTQ51583.1"/>
    </source>
</evidence>